<evidence type="ECO:0000313" key="2">
    <source>
        <dbReference type="EMBL" id="RLC37070.1"/>
    </source>
</evidence>
<feature type="transmembrane region" description="Helical" evidence="1">
    <location>
        <begin position="43"/>
        <end position="76"/>
    </location>
</feature>
<sequence length="104" mass="11468">MIRELLSHIPVMAANINWTQIIDPISRMFTAPNGIFGSELIAALFLFMVFLILTAVFGMGMLIGSVIIIPSMFLVFEYIPTLKIATAIIIGLLFGIGLNKLVKR</sequence>
<keyword evidence="1" id="KW-1133">Transmembrane helix</keyword>
<comment type="caution">
    <text evidence="2">The sequence shown here is derived from an EMBL/GenBank/DDBJ whole genome shotgun (WGS) entry which is preliminary data.</text>
</comment>
<keyword evidence="1" id="KW-0472">Membrane</keyword>
<name>A0A420ZC60_UNCK3</name>
<organism evidence="2 3">
    <name type="scientific">candidate division Kazan bacterium</name>
    <dbReference type="NCBI Taxonomy" id="2202143"/>
    <lineage>
        <taxon>Bacteria</taxon>
        <taxon>Bacteria division Kazan-3B-28</taxon>
    </lineage>
</organism>
<keyword evidence="1" id="KW-0812">Transmembrane</keyword>
<gene>
    <name evidence="2" type="ORF">DRH29_03100</name>
</gene>
<accession>A0A420ZC60</accession>
<reference evidence="2 3" key="1">
    <citation type="submission" date="2018-06" db="EMBL/GenBank/DDBJ databases">
        <title>Extensive metabolic versatility and redundancy in microbially diverse, dynamic hydrothermal sediments.</title>
        <authorList>
            <person name="Dombrowski N."/>
            <person name="Teske A."/>
            <person name="Baker B.J."/>
        </authorList>
    </citation>
    <scope>NUCLEOTIDE SEQUENCE [LARGE SCALE GENOMIC DNA]</scope>
    <source>
        <strain evidence="2">B79_G16</strain>
    </source>
</reference>
<evidence type="ECO:0000256" key="1">
    <source>
        <dbReference type="SAM" id="Phobius"/>
    </source>
</evidence>
<dbReference type="AlphaFoldDB" id="A0A420ZC60"/>
<protein>
    <submittedName>
        <fullName evidence="2">Uncharacterized protein</fullName>
    </submittedName>
</protein>
<proteinExistence type="predicted"/>
<dbReference type="Proteomes" id="UP000281261">
    <property type="component" value="Unassembled WGS sequence"/>
</dbReference>
<feature type="transmembrane region" description="Helical" evidence="1">
    <location>
        <begin position="82"/>
        <end position="102"/>
    </location>
</feature>
<dbReference type="EMBL" id="QMNG01000013">
    <property type="protein sequence ID" value="RLC37070.1"/>
    <property type="molecule type" value="Genomic_DNA"/>
</dbReference>
<evidence type="ECO:0000313" key="3">
    <source>
        <dbReference type="Proteomes" id="UP000281261"/>
    </source>
</evidence>